<keyword evidence="2" id="KW-0677">Repeat</keyword>
<evidence type="ECO:0000256" key="4">
    <source>
        <dbReference type="ARBA" id="ARBA00023027"/>
    </source>
</evidence>
<dbReference type="Proteomes" id="UP000187209">
    <property type="component" value="Unassembled WGS sequence"/>
</dbReference>
<evidence type="ECO:0000256" key="5">
    <source>
        <dbReference type="ARBA" id="ARBA00025782"/>
    </source>
</evidence>
<gene>
    <name evidence="9" type="ORF">SteCoe_22852</name>
    <name evidence="10" type="ORF">SteCoe_5720</name>
</gene>
<dbReference type="PROSITE" id="PS51352">
    <property type="entry name" value="THIOREDOXIN_2"/>
    <property type="match status" value="1"/>
</dbReference>
<dbReference type="OrthoDB" id="409136at2759"/>
<accession>A0A1R2BL62</accession>
<keyword evidence="3" id="KW-0560">Oxidoreductase</keyword>
<evidence type="ECO:0000313" key="10">
    <source>
        <dbReference type="EMBL" id="OMJ91691.1"/>
    </source>
</evidence>
<dbReference type="InterPro" id="IPR013766">
    <property type="entry name" value="Thioredoxin_domain"/>
</dbReference>
<evidence type="ECO:0000256" key="1">
    <source>
        <dbReference type="ARBA" id="ARBA00012612"/>
    </source>
</evidence>
<dbReference type="InterPro" id="IPR012336">
    <property type="entry name" value="Thioredoxin-like_fold"/>
</dbReference>
<comment type="similarity">
    <text evidence="5">Belongs to the nucleoredoxin family.</text>
</comment>
<dbReference type="EMBL" id="MPUH01000569">
    <property type="protein sequence ID" value="OMJ77557.1"/>
    <property type="molecule type" value="Genomic_DNA"/>
</dbReference>
<evidence type="ECO:0000313" key="11">
    <source>
        <dbReference type="Proteomes" id="UP000187209"/>
    </source>
</evidence>
<dbReference type="InterPro" id="IPR052259">
    <property type="entry name" value="Nucleoredoxin-like"/>
</dbReference>
<comment type="catalytic activity">
    <reaction evidence="7">
        <text>[protein]-dithiol + NADP(+) = [protein]-disulfide + NADPH + H(+)</text>
        <dbReference type="Rhea" id="RHEA:18753"/>
        <dbReference type="Rhea" id="RHEA-COMP:10593"/>
        <dbReference type="Rhea" id="RHEA-COMP:10594"/>
        <dbReference type="ChEBI" id="CHEBI:15378"/>
        <dbReference type="ChEBI" id="CHEBI:29950"/>
        <dbReference type="ChEBI" id="CHEBI:50058"/>
        <dbReference type="ChEBI" id="CHEBI:57783"/>
        <dbReference type="ChEBI" id="CHEBI:58349"/>
        <dbReference type="EC" id="1.8.1.8"/>
    </reaction>
</comment>
<comment type="caution">
    <text evidence="9">The sequence shown here is derived from an EMBL/GenBank/DDBJ whole genome shotgun (WGS) entry which is preliminary data.</text>
</comment>
<sequence>MQSVIGDFFLSRDSEISYADVEKCQVVGLYYTAGWCPPCRTFNPVLLEFYNDVNYPDKRFEVIQITSDQDEISFNEYFNGMPWVAIPFNDPRVKTLKSKFKVTGIPLLLLLNRDGTLAHGTARADIQTEGPPCFERWITQFYA</sequence>
<name>A0A1R2BL62_9CILI</name>
<evidence type="ECO:0000313" key="9">
    <source>
        <dbReference type="EMBL" id="OMJ77557.1"/>
    </source>
</evidence>
<keyword evidence="11" id="KW-1185">Reference proteome</keyword>
<keyword evidence="4" id="KW-0520">NAD</keyword>
<evidence type="ECO:0000256" key="7">
    <source>
        <dbReference type="ARBA" id="ARBA00047804"/>
    </source>
</evidence>
<dbReference type="AlphaFoldDB" id="A0A1R2BL62"/>
<dbReference type="Pfam" id="PF13905">
    <property type="entry name" value="Thioredoxin_8"/>
    <property type="match status" value="1"/>
</dbReference>
<dbReference type="InterPro" id="IPR036249">
    <property type="entry name" value="Thioredoxin-like_sf"/>
</dbReference>
<dbReference type="GO" id="GO:0047134">
    <property type="term" value="F:protein-disulfide reductase [NAD(P)H] activity"/>
    <property type="evidence" value="ECO:0007669"/>
    <property type="project" value="UniProtKB-EC"/>
</dbReference>
<evidence type="ECO:0000256" key="6">
    <source>
        <dbReference type="ARBA" id="ARBA00047388"/>
    </source>
</evidence>
<reference evidence="9 11" key="1">
    <citation type="submission" date="2016-11" db="EMBL/GenBank/DDBJ databases">
        <title>The macronuclear genome of Stentor coeruleus: a giant cell with tiny introns.</title>
        <authorList>
            <person name="Slabodnick M."/>
            <person name="Ruby J.G."/>
            <person name="Reiff S.B."/>
            <person name="Swart E.C."/>
            <person name="Gosai S."/>
            <person name="Prabakaran S."/>
            <person name="Witkowska E."/>
            <person name="Larue G.E."/>
            <person name="Fisher S."/>
            <person name="Freeman R.M."/>
            <person name="Gunawardena J."/>
            <person name="Chu W."/>
            <person name="Stover N.A."/>
            <person name="Gregory B.D."/>
            <person name="Nowacki M."/>
            <person name="Derisi J."/>
            <person name="Roy S.W."/>
            <person name="Marshall W.F."/>
            <person name="Sood P."/>
        </authorList>
    </citation>
    <scope>NUCLEOTIDE SEQUENCE [LARGE SCALE GENOMIC DNA]</scope>
    <source>
        <strain evidence="9">WM001</strain>
    </source>
</reference>
<feature type="domain" description="Thioredoxin" evidence="8">
    <location>
        <begin position="1"/>
        <end position="143"/>
    </location>
</feature>
<dbReference type="Gene3D" id="3.40.30.10">
    <property type="entry name" value="Glutaredoxin"/>
    <property type="match status" value="1"/>
</dbReference>
<comment type="catalytic activity">
    <reaction evidence="6">
        <text>[protein]-dithiol + NAD(+) = [protein]-disulfide + NADH + H(+)</text>
        <dbReference type="Rhea" id="RHEA:18749"/>
        <dbReference type="Rhea" id="RHEA-COMP:10593"/>
        <dbReference type="Rhea" id="RHEA-COMP:10594"/>
        <dbReference type="ChEBI" id="CHEBI:15378"/>
        <dbReference type="ChEBI" id="CHEBI:29950"/>
        <dbReference type="ChEBI" id="CHEBI:50058"/>
        <dbReference type="ChEBI" id="CHEBI:57540"/>
        <dbReference type="ChEBI" id="CHEBI:57945"/>
        <dbReference type="EC" id="1.8.1.8"/>
    </reaction>
</comment>
<dbReference type="EC" id="1.8.1.8" evidence="1"/>
<dbReference type="PANTHER" id="PTHR13871:SF96">
    <property type="entry name" value="THIOREDOXIN DOMAIN-CONTAINING PROTEIN"/>
    <property type="match status" value="1"/>
</dbReference>
<organism evidence="9 11">
    <name type="scientific">Stentor coeruleus</name>
    <dbReference type="NCBI Taxonomy" id="5963"/>
    <lineage>
        <taxon>Eukaryota</taxon>
        <taxon>Sar</taxon>
        <taxon>Alveolata</taxon>
        <taxon>Ciliophora</taxon>
        <taxon>Postciliodesmatophora</taxon>
        <taxon>Heterotrichea</taxon>
        <taxon>Heterotrichida</taxon>
        <taxon>Stentoridae</taxon>
        <taxon>Stentor</taxon>
    </lineage>
</organism>
<dbReference type="SUPFAM" id="SSF52833">
    <property type="entry name" value="Thioredoxin-like"/>
    <property type="match status" value="1"/>
</dbReference>
<evidence type="ECO:0000256" key="2">
    <source>
        <dbReference type="ARBA" id="ARBA00022737"/>
    </source>
</evidence>
<evidence type="ECO:0000256" key="3">
    <source>
        <dbReference type="ARBA" id="ARBA00023002"/>
    </source>
</evidence>
<proteinExistence type="inferred from homology"/>
<evidence type="ECO:0000259" key="8">
    <source>
        <dbReference type="PROSITE" id="PS51352"/>
    </source>
</evidence>
<dbReference type="EMBL" id="MPUH01000076">
    <property type="protein sequence ID" value="OMJ91691.1"/>
    <property type="molecule type" value="Genomic_DNA"/>
</dbReference>
<protein>
    <recommendedName>
        <fullName evidence="1">protein-disulfide reductase</fullName>
        <ecNumber evidence="1">1.8.1.8</ecNumber>
    </recommendedName>
</protein>
<dbReference type="PANTHER" id="PTHR13871">
    <property type="entry name" value="THIOREDOXIN"/>
    <property type="match status" value="1"/>
</dbReference>